<protein>
    <submittedName>
        <fullName evidence="2">Unannotated protein</fullName>
    </submittedName>
</protein>
<organism evidence="2">
    <name type="scientific">freshwater metagenome</name>
    <dbReference type="NCBI Taxonomy" id="449393"/>
    <lineage>
        <taxon>unclassified sequences</taxon>
        <taxon>metagenomes</taxon>
        <taxon>ecological metagenomes</taxon>
    </lineage>
</organism>
<sequence length="166" mass="18991">MGSPIIVTEIVVNEWERLRKIRLASLLENPDAFGGTFDIESHYSEDEWHNRVVKLDFLVASKSKVDIAMMYIEVLNGDHGATCWIGGCWSDPSYRGQGALRALFDYLDKHVVAKGWMRQGLGVWTDNESAIKAYRALGFEDAGFRRESEKQPGRFYMHMIRDTLSK</sequence>
<accession>A0A6J7IDY7</accession>
<dbReference type="SUPFAM" id="SSF55729">
    <property type="entry name" value="Acyl-CoA N-acyltransferases (Nat)"/>
    <property type="match status" value="1"/>
</dbReference>
<proteinExistence type="predicted"/>
<dbReference type="AlphaFoldDB" id="A0A6J7IDY7"/>
<dbReference type="InterPro" id="IPR000182">
    <property type="entry name" value="GNAT_dom"/>
</dbReference>
<dbReference type="EMBL" id="CAFBMZ010000054">
    <property type="protein sequence ID" value="CAB4929040.1"/>
    <property type="molecule type" value="Genomic_DNA"/>
</dbReference>
<dbReference type="Pfam" id="PF00583">
    <property type="entry name" value="Acetyltransf_1"/>
    <property type="match status" value="1"/>
</dbReference>
<evidence type="ECO:0000259" key="1">
    <source>
        <dbReference type="PROSITE" id="PS51186"/>
    </source>
</evidence>
<dbReference type="InterPro" id="IPR016181">
    <property type="entry name" value="Acyl_CoA_acyltransferase"/>
</dbReference>
<dbReference type="PROSITE" id="PS51186">
    <property type="entry name" value="GNAT"/>
    <property type="match status" value="1"/>
</dbReference>
<dbReference type="Gene3D" id="3.40.630.30">
    <property type="match status" value="1"/>
</dbReference>
<name>A0A6J7IDY7_9ZZZZ</name>
<reference evidence="2" key="1">
    <citation type="submission" date="2020-05" db="EMBL/GenBank/DDBJ databases">
        <authorList>
            <person name="Chiriac C."/>
            <person name="Salcher M."/>
            <person name="Ghai R."/>
            <person name="Kavagutti S V."/>
        </authorList>
    </citation>
    <scope>NUCLEOTIDE SEQUENCE</scope>
</reference>
<dbReference type="GO" id="GO:0016747">
    <property type="term" value="F:acyltransferase activity, transferring groups other than amino-acyl groups"/>
    <property type="evidence" value="ECO:0007669"/>
    <property type="project" value="InterPro"/>
</dbReference>
<feature type="domain" description="N-acetyltransferase" evidence="1">
    <location>
        <begin position="5"/>
        <end position="162"/>
    </location>
</feature>
<gene>
    <name evidence="2" type="ORF">UFOPK3684_00850</name>
</gene>
<evidence type="ECO:0000313" key="2">
    <source>
        <dbReference type="EMBL" id="CAB4929040.1"/>
    </source>
</evidence>
<dbReference type="CDD" id="cd04301">
    <property type="entry name" value="NAT_SF"/>
    <property type="match status" value="1"/>
</dbReference>